<evidence type="ECO:0000256" key="7">
    <source>
        <dbReference type="ARBA" id="ARBA00022679"/>
    </source>
</evidence>
<evidence type="ECO:0000256" key="2">
    <source>
        <dbReference type="ARBA" id="ARBA00005180"/>
    </source>
</evidence>
<comment type="caution">
    <text evidence="11">The sequence shown here is derived from an EMBL/GenBank/DDBJ whole genome shotgun (WGS) entry which is preliminary data.</text>
</comment>
<dbReference type="CDD" id="cd06223">
    <property type="entry name" value="PRTases_typeI"/>
    <property type="match status" value="1"/>
</dbReference>
<evidence type="ECO:0000256" key="9">
    <source>
        <dbReference type="ARBA" id="ARBA00023134"/>
    </source>
</evidence>
<evidence type="ECO:0000313" key="12">
    <source>
        <dbReference type="Proteomes" id="UP000799772"/>
    </source>
</evidence>
<proteinExistence type="inferred from homology"/>
<comment type="similarity">
    <text evidence="3">Belongs to the UPRTase family.</text>
</comment>
<comment type="cofactor">
    <cofactor evidence="1">
        <name>Mg(2+)</name>
        <dbReference type="ChEBI" id="CHEBI:18420"/>
    </cofactor>
</comment>
<dbReference type="OrthoDB" id="10257085at2759"/>
<protein>
    <recommendedName>
        <fullName evidence="4">uracil phosphoribosyltransferase</fullName>
        <ecNumber evidence="4">2.4.2.9</ecNumber>
    </recommendedName>
</protein>
<dbReference type="PANTHER" id="PTHR32315:SF4">
    <property type="entry name" value="URACIL PHOSPHORIBOSYLTRANSFERASE, CHLOROPLASTIC"/>
    <property type="match status" value="1"/>
</dbReference>
<feature type="domain" description="Phosphoribosyltransferase" evidence="10">
    <location>
        <begin position="11"/>
        <end position="236"/>
    </location>
</feature>
<keyword evidence="6" id="KW-0328">Glycosyltransferase</keyword>
<evidence type="ECO:0000313" key="11">
    <source>
        <dbReference type="EMBL" id="KAF2105084.1"/>
    </source>
</evidence>
<dbReference type="FunFam" id="3.40.50.2020:FF:000049">
    <property type="entry name" value="Putative uracil phosphoribosyltransferase urg2"/>
    <property type="match status" value="1"/>
</dbReference>
<dbReference type="GO" id="GO:0004845">
    <property type="term" value="F:uracil phosphoribosyltransferase activity"/>
    <property type="evidence" value="ECO:0007669"/>
    <property type="project" value="UniProtKB-EC"/>
</dbReference>
<dbReference type="Pfam" id="PF14681">
    <property type="entry name" value="UPRTase"/>
    <property type="match status" value="1"/>
</dbReference>
<dbReference type="GO" id="GO:0005525">
    <property type="term" value="F:GTP binding"/>
    <property type="evidence" value="ECO:0007669"/>
    <property type="project" value="UniProtKB-KW"/>
</dbReference>
<dbReference type="InterPro" id="IPR029057">
    <property type="entry name" value="PRTase-like"/>
</dbReference>
<accession>A0A9P4MH57</accession>
<dbReference type="Gene3D" id="3.40.50.2020">
    <property type="match status" value="1"/>
</dbReference>
<evidence type="ECO:0000259" key="10">
    <source>
        <dbReference type="Pfam" id="PF14681"/>
    </source>
</evidence>
<evidence type="ECO:0000256" key="8">
    <source>
        <dbReference type="ARBA" id="ARBA00022741"/>
    </source>
</evidence>
<evidence type="ECO:0000256" key="1">
    <source>
        <dbReference type="ARBA" id="ARBA00001946"/>
    </source>
</evidence>
<evidence type="ECO:0000256" key="5">
    <source>
        <dbReference type="ARBA" id="ARBA00022533"/>
    </source>
</evidence>
<gene>
    <name evidence="11" type="ORF">NA57DRAFT_30264</name>
</gene>
<dbReference type="EMBL" id="ML978121">
    <property type="protein sequence ID" value="KAF2105084.1"/>
    <property type="molecule type" value="Genomic_DNA"/>
</dbReference>
<reference evidence="11" key="1">
    <citation type="journal article" date="2020" name="Stud. Mycol.">
        <title>101 Dothideomycetes genomes: a test case for predicting lifestyles and emergence of pathogens.</title>
        <authorList>
            <person name="Haridas S."/>
            <person name="Albert R."/>
            <person name="Binder M."/>
            <person name="Bloem J."/>
            <person name="Labutti K."/>
            <person name="Salamov A."/>
            <person name="Andreopoulos B."/>
            <person name="Baker S."/>
            <person name="Barry K."/>
            <person name="Bills G."/>
            <person name="Bluhm B."/>
            <person name="Cannon C."/>
            <person name="Castanera R."/>
            <person name="Culley D."/>
            <person name="Daum C."/>
            <person name="Ezra D."/>
            <person name="Gonzalez J."/>
            <person name="Henrissat B."/>
            <person name="Kuo A."/>
            <person name="Liang C."/>
            <person name="Lipzen A."/>
            <person name="Lutzoni F."/>
            <person name="Magnuson J."/>
            <person name="Mondo S."/>
            <person name="Nolan M."/>
            <person name="Ohm R."/>
            <person name="Pangilinan J."/>
            <person name="Park H.-J."/>
            <person name="Ramirez L."/>
            <person name="Alfaro M."/>
            <person name="Sun H."/>
            <person name="Tritt A."/>
            <person name="Yoshinaga Y."/>
            <person name="Zwiers L.-H."/>
            <person name="Turgeon B."/>
            <person name="Goodwin S."/>
            <person name="Spatafora J."/>
            <person name="Crous P."/>
            <person name="Grigoriev I."/>
        </authorList>
    </citation>
    <scope>NUCLEOTIDE SEQUENCE</scope>
    <source>
        <strain evidence="11">CBS 133067</strain>
    </source>
</reference>
<evidence type="ECO:0000256" key="3">
    <source>
        <dbReference type="ARBA" id="ARBA00009516"/>
    </source>
</evidence>
<keyword evidence="7" id="KW-0808">Transferase</keyword>
<dbReference type="Proteomes" id="UP000799772">
    <property type="component" value="Unassembled WGS sequence"/>
</dbReference>
<dbReference type="PANTHER" id="PTHR32315">
    <property type="entry name" value="ADENINE PHOSPHORIBOSYLTRANSFERASE"/>
    <property type="match status" value="1"/>
</dbReference>
<dbReference type="NCBIfam" id="NF001097">
    <property type="entry name" value="PRK00129.1"/>
    <property type="match status" value="1"/>
</dbReference>
<dbReference type="AlphaFoldDB" id="A0A9P4MH57"/>
<name>A0A9P4MH57_9PEZI</name>
<keyword evidence="5" id="KW-0021">Allosteric enzyme</keyword>
<evidence type="ECO:0000256" key="6">
    <source>
        <dbReference type="ARBA" id="ARBA00022676"/>
    </source>
</evidence>
<dbReference type="InterPro" id="IPR050054">
    <property type="entry name" value="UPRTase/APRTase"/>
</dbReference>
<organism evidence="11 12">
    <name type="scientific">Rhizodiscina lignyota</name>
    <dbReference type="NCBI Taxonomy" id="1504668"/>
    <lineage>
        <taxon>Eukaryota</taxon>
        <taxon>Fungi</taxon>
        <taxon>Dikarya</taxon>
        <taxon>Ascomycota</taxon>
        <taxon>Pezizomycotina</taxon>
        <taxon>Dothideomycetes</taxon>
        <taxon>Pleosporomycetidae</taxon>
        <taxon>Aulographales</taxon>
        <taxon>Rhizodiscinaceae</taxon>
        <taxon>Rhizodiscina</taxon>
    </lineage>
</organism>
<keyword evidence="8" id="KW-0547">Nucleotide-binding</keyword>
<dbReference type="SUPFAM" id="SSF53271">
    <property type="entry name" value="PRTase-like"/>
    <property type="match status" value="1"/>
</dbReference>
<keyword evidence="9" id="KW-0342">GTP-binding</keyword>
<sequence length="239" mass="25687">MSTALPANAHVSKHPCTRAKLSQLRSHTTNARETKLLIHEIATIVGCEALASCVEAVEDGTDVSPLNYEFERQTISPQRISLVPILRSGLSMTDALLAILPFPVPVHHLGLYREKSTLQPVEYYNNLPYHRPPPEELGDHSHHVEGNAAASELAIVVDPVIATGSTMCAAIETLRDWGVKRIVCISVLASEGGLRRACEEGGDGVEIWAGGVDAETDAKGMIKPGLGDVGDRLFLTLGK</sequence>
<evidence type="ECO:0000256" key="4">
    <source>
        <dbReference type="ARBA" id="ARBA00011894"/>
    </source>
</evidence>
<dbReference type="EC" id="2.4.2.9" evidence="4"/>
<comment type="pathway">
    <text evidence="2">Pyrimidine metabolism; UMP biosynthesis via salvage pathway; UMP from uracil: step 1/1.</text>
</comment>
<dbReference type="InterPro" id="IPR000836">
    <property type="entry name" value="PRTase_dom"/>
</dbReference>
<keyword evidence="12" id="KW-1185">Reference proteome</keyword>